<evidence type="ECO:0000256" key="3">
    <source>
        <dbReference type="ARBA" id="ARBA00022989"/>
    </source>
</evidence>
<dbReference type="InterPro" id="IPR036259">
    <property type="entry name" value="MFS_trans_sf"/>
</dbReference>
<reference evidence="8" key="1">
    <citation type="submission" date="2022-10" db="EMBL/GenBank/DDBJ databases">
        <title>Determination and structural analysis of whole genome sequence of Sarocladium strictum F4-1.</title>
        <authorList>
            <person name="Hu L."/>
            <person name="Jiang Y."/>
        </authorList>
    </citation>
    <scope>NUCLEOTIDE SEQUENCE</scope>
    <source>
        <strain evidence="8">F4-1</strain>
    </source>
</reference>
<dbReference type="AlphaFoldDB" id="A0AA39LD79"/>
<feature type="transmembrane region" description="Helical" evidence="6">
    <location>
        <begin position="245"/>
        <end position="264"/>
    </location>
</feature>
<feature type="transmembrane region" description="Helical" evidence="6">
    <location>
        <begin position="406"/>
        <end position="427"/>
    </location>
</feature>
<dbReference type="InterPro" id="IPR020846">
    <property type="entry name" value="MFS_dom"/>
</dbReference>
<sequence length="527" mass="58909">MHPPQPGRKSPARHDVDDGDEADDVLSRESIADVETPLLASDLPPEFVPDKRFQHTVMMMCCIFVGLVEIYSFLTAAPLQEIMEDFICHQHFPDHLMNSPAIQDQRCKEPGVQKTLAMARSWWQTLELWIPLLVQLPYGIIADKYGRRPVIFLSLFGILVEGGLVMFILRHPELFTIWAIVPTPLAYLIGGGSPMATAMVWTILCDAVPTTERTSAFYLISALGIVLSATLNPIAAWLMSMDPWLPMWIGIVFMALGTLSALLVPETLRLRKETDAVRRRDPSATDPLLPTDEAQSDERRVPPKAYVRELLLGARRNTEHIWHFVIGSRDVMLLVAACGFAFPLRTAFEDFILQYTAKRFDWSWSKATYYYTIIKVVALVMLLFVLPVMAKLLARKFGDNPLRRDLYMARFSITFIVLACFFAAAAYVPPVLVISYISYGIGTGFLSQIRALATSVVEPHTIATLNTMVSSMETIMGSVGTPAFGWLLGRGIELGGAWQGLPYLASAVFALGSCLFVWLFRIPQPFV</sequence>
<evidence type="ECO:0000313" key="9">
    <source>
        <dbReference type="Proteomes" id="UP001175261"/>
    </source>
</evidence>
<dbReference type="PANTHER" id="PTHR23507">
    <property type="entry name" value="ZGC:174356"/>
    <property type="match status" value="1"/>
</dbReference>
<feature type="transmembrane region" description="Helical" evidence="6">
    <location>
        <begin position="175"/>
        <end position="204"/>
    </location>
</feature>
<dbReference type="PANTHER" id="PTHR23507:SF1">
    <property type="entry name" value="FI18259P1-RELATED"/>
    <property type="match status" value="1"/>
</dbReference>
<proteinExistence type="predicted"/>
<feature type="transmembrane region" description="Helical" evidence="6">
    <location>
        <begin position="53"/>
        <end position="74"/>
    </location>
</feature>
<feature type="region of interest" description="Disordered" evidence="5">
    <location>
        <begin position="1"/>
        <end position="23"/>
    </location>
</feature>
<feature type="transmembrane region" description="Helical" evidence="6">
    <location>
        <begin position="150"/>
        <end position="169"/>
    </location>
</feature>
<dbReference type="EMBL" id="JAPDFR010000001">
    <property type="protein sequence ID" value="KAK0392927.1"/>
    <property type="molecule type" value="Genomic_DNA"/>
</dbReference>
<feature type="domain" description="Major facilitator superfamily (MFS) profile" evidence="7">
    <location>
        <begin position="331"/>
        <end position="527"/>
    </location>
</feature>
<keyword evidence="3 6" id="KW-1133">Transmembrane helix</keyword>
<keyword evidence="9" id="KW-1185">Reference proteome</keyword>
<dbReference type="CDD" id="cd06174">
    <property type="entry name" value="MFS"/>
    <property type="match status" value="1"/>
</dbReference>
<gene>
    <name evidence="8" type="ORF">NLU13_2421</name>
</gene>
<protein>
    <recommendedName>
        <fullName evidence="7">Major facilitator superfamily (MFS) profile domain-containing protein</fullName>
    </recommendedName>
</protein>
<evidence type="ECO:0000259" key="7">
    <source>
        <dbReference type="PROSITE" id="PS50850"/>
    </source>
</evidence>
<dbReference type="InterPro" id="IPR011701">
    <property type="entry name" value="MFS"/>
</dbReference>
<dbReference type="Proteomes" id="UP001175261">
    <property type="component" value="Unassembled WGS sequence"/>
</dbReference>
<accession>A0AA39LD79</accession>
<evidence type="ECO:0000256" key="4">
    <source>
        <dbReference type="ARBA" id="ARBA00023136"/>
    </source>
</evidence>
<comment type="subcellular location">
    <subcellularLocation>
        <location evidence="1">Membrane</location>
        <topology evidence="1">Multi-pass membrane protein</topology>
    </subcellularLocation>
</comment>
<dbReference type="GO" id="GO:0016020">
    <property type="term" value="C:membrane"/>
    <property type="evidence" value="ECO:0007669"/>
    <property type="project" value="UniProtKB-SubCell"/>
</dbReference>
<dbReference type="Gene3D" id="1.20.1250.20">
    <property type="entry name" value="MFS general substrate transporter like domains"/>
    <property type="match status" value="1"/>
</dbReference>
<evidence type="ECO:0000256" key="1">
    <source>
        <dbReference type="ARBA" id="ARBA00004141"/>
    </source>
</evidence>
<organism evidence="8 9">
    <name type="scientific">Sarocladium strictum</name>
    <name type="common">Black bundle disease fungus</name>
    <name type="synonym">Acremonium strictum</name>
    <dbReference type="NCBI Taxonomy" id="5046"/>
    <lineage>
        <taxon>Eukaryota</taxon>
        <taxon>Fungi</taxon>
        <taxon>Dikarya</taxon>
        <taxon>Ascomycota</taxon>
        <taxon>Pezizomycotina</taxon>
        <taxon>Sordariomycetes</taxon>
        <taxon>Hypocreomycetidae</taxon>
        <taxon>Hypocreales</taxon>
        <taxon>Sarocladiaceae</taxon>
        <taxon>Sarocladium</taxon>
    </lineage>
</organism>
<feature type="region of interest" description="Disordered" evidence="5">
    <location>
        <begin position="275"/>
        <end position="300"/>
    </location>
</feature>
<dbReference type="PROSITE" id="PS50850">
    <property type="entry name" value="MFS"/>
    <property type="match status" value="1"/>
</dbReference>
<feature type="transmembrane region" description="Helical" evidence="6">
    <location>
        <begin position="500"/>
        <end position="520"/>
    </location>
</feature>
<dbReference type="Pfam" id="PF07690">
    <property type="entry name" value="MFS_1"/>
    <property type="match status" value="1"/>
</dbReference>
<evidence type="ECO:0000256" key="2">
    <source>
        <dbReference type="ARBA" id="ARBA00022692"/>
    </source>
</evidence>
<comment type="caution">
    <text evidence="8">The sequence shown here is derived from an EMBL/GenBank/DDBJ whole genome shotgun (WGS) entry which is preliminary data.</text>
</comment>
<feature type="transmembrane region" description="Helical" evidence="6">
    <location>
        <begin position="331"/>
        <end position="348"/>
    </location>
</feature>
<dbReference type="GO" id="GO:0022857">
    <property type="term" value="F:transmembrane transporter activity"/>
    <property type="evidence" value="ECO:0007669"/>
    <property type="project" value="InterPro"/>
</dbReference>
<evidence type="ECO:0000256" key="6">
    <source>
        <dbReference type="SAM" id="Phobius"/>
    </source>
</evidence>
<feature type="transmembrane region" description="Helical" evidence="6">
    <location>
        <begin position="368"/>
        <end position="394"/>
    </location>
</feature>
<feature type="transmembrane region" description="Helical" evidence="6">
    <location>
        <begin position="216"/>
        <end position="239"/>
    </location>
</feature>
<evidence type="ECO:0000256" key="5">
    <source>
        <dbReference type="SAM" id="MobiDB-lite"/>
    </source>
</evidence>
<dbReference type="SUPFAM" id="SSF103473">
    <property type="entry name" value="MFS general substrate transporter"/>
    <property type="match status" value="1"/>
</dbReference>
<evidence type="ECO:0000313" key="8">
    <source>
        <dbReference type="EMBL" id="KAK0392927.1"/>
    </source>
</evidence>
<name>A0AA39LD79_SARSR</name>
<keyword evidence="2 6" id="KW-0812">Transmembrane</keyword>
<keyword evidence="4 6" id="KW-0472">Membrane</keyword>